<evidence type="ECO:0000313" key="7">
    <source>
        <dbReference type="EMBL" id="NMG18918.1"/>
    </source>
</evidence>
<evidence type="ECO:0000256" key="4">
    <source>
        <dbReference type="ARBA" id="ARBA00022801"/>
    </source>
</evidence>
<dbReference type="EMBL" id="QMEB01000025">
    <property type="protein sequence ID" value="NMG18918.1"/>
    <property type="molecule type" value="Genomic_DNA"/>
</dbReference>
<organism evidence="7 8">
    <name type="scientific">Brasilonema bromeliae SPC951</name>
    <dbReference type="NCBI Taxonomy" id="385972"/>
    <lineage>
        <taxon>Bacteria</taxon>
        <taxon>Bacillati</taxon>
        <taxon>Cyanobacteriota</taxon>
        <taxon>Cyanophyceae</taxon>
        <taxon>Nostocales</taxon>
        <taxon>Scytonemataceae</taxon>
        <taxon>Brasilonema</taxon>
        <taxon>Bromeliae group (in: Brasilonema)</taxon>
    </lineage>
</organism>
<dbReference type="InterPro" id="IPR019045">
    <property type="entry name" value="Restrct_endonuc_II_HinfI"/>
</dbReference>
<dbReference type="Pfam" id="PF09520">
    <property type="entry name" value="RE_TdeIII"/>
    <property type="match status" value="1"/>
</dbReference>
<dbReference type="EC" id="3.1.21.4" evidence="6"/>
<dbReference type="GO" id="GO:0004519">
    <property type="term" value="F:endonuclease activity"/>
    <property type="evidence" value="ECO:0007669"/>
    <property type="project" value="UniProtKB-KW"/>
</dbReference>
<evidence type="ECO:0000256" key="5">
    <source>
        <dbReference type="ARBA" id="ARBA00093760"/>
    </source>
</evidence>
<dbReference type="RefSeq" id="WP_169154201.1">
    <property type="nucleotide sequence ID" value="NZ_CAWPJE010000370.1"/>
</dbReference>
<proteinExistence type="predicted"/>
<comment type="caution">
    <text evidence="7">The sequence shown here is derived from an EMBL/GenBank/DDBJ whole genome shotgun (WGS) entry which is preliminary data.</text>
</comment>
<evidence type="ECO:0000256" key="1">
    <source>
        <dbReference type="ARBA" id="ARBA00022722"/>
    </source>
</evidence>
<name>A0ABX1P4G9_9CYAN</name>
<keyword evidence="2" id="KW-0680">Restriction system</keyword>
<evidence type="ECO:0000256" key="6">
    <source>
        <dbReference type="ARBA" id="ARBA00093790"/>
    </source>
</evidence>
<evidence type="ECO:0000313" key="8">
    <source>
        <dbReference type="Proteomes" id="UP000718564"/>
    </source>
</evidence>
<comment type="catalytic activity">
    <reaction evidence="5">
        <text>Endonucleolytic cleavage of DNA to give specific double-stranded fragments with terminal 5'-phosphates.</text>
        <dbReference type="EC" id="3.1.21.4"/>
    </reaction>
</comment>
<keyword evidence="3 7" id="KW-0255">Endonuclease</keyword>
<evidence type="ECO:0000256" key="3">
    <source>
        <dbReference type="ARBA" id="ARBA00022759"/>
    </source>
</evidence>
<keyword evidence="1" id="KW-0540">Nuclease</keyword>
<dbReference type="Proteomes" id="UP000718564">
    <property type="component" value="Unassembled WGS sequence"/>
</dbReference>
<sequence>MAAISSKTGAEIKGYLEGFIQGLVDEYKGREIIKPDNPAEYLSRFSPNGELKPFQAALIPPELIRINQFERGLSTRLGNSLEECARLIALEHHQQARRGYDIRAEVSLAAFAEAERQKENYETVAHRGQAKPSLEQMITAVLNARRSDDLETKSVRTDLYILAKDGTEFFFEIKAPKPNKGQCLEVTQRLLRFHLLCGINRPQVKAYYAMPYNPYGFTKSDYKWSYGLNYMPFEEAVVIGNEFWNIVGGATAYEELLDIYLEIGREKSKYMLDALAFGF</sequence>
<gene>
    <name evidence="7" type="ORF">DP116_05430</name>
</gene>
<protein>
    <recommendedName>
        <fullName evidence="6">type II site-specific deoxyribonuclease</fullName>
        <ecNumber evidence="6">3.1.21.4</ecNumber>
    </recommendedName>
</protein>
<keyword evidence="4" id="KW-0378">Hydrolase</keyword>
<evidence type="ECO:0000256" key="2">
    <source>
        <dbReference type="ARBA" id="ARBA00022747"/>
    </source>
</evidence>
<accession>A0ABX1P4G9</accession>
<reference evidence="7 8" key="1">
    <citation type="submission" date="2018-06" db="EMBL/GenBank/DDBJ databases">
        <title>Comparative genomics of Brasilonema spp. strains.</title>
        <authorList>
            <person name="Alvarenga D.O."/>
            <person name="Fiore M.F."/>
            <person name="Varani A.M."/>
        </authorList>
    </citation>
    <scope>NUCLEOTIDE SEQUENCE [LARGE SCALE GENOMIC DNA]</scope>
    <source>
        <strain evidence="7 8">SPC951</strain>
    </source>
</reference>
<keyword evidence="8" id="KW-1185">Reference proteome</keyword>